<accession>A0ABT9PV51</accession>
<dbReference type="Pfam" id="PF14024">
    <property type="entry name" value="DUF4240"/>
    <property type="match status" value="1"/>
</dbReference>
<evidence type="ECO:0000313" key="2">
    <source>
        <dbReference type="EMBL" id="MDP9838343.1"/>
    </source>
</evidence>
<protein>
    <recommendedName>
        <fullName evidence="1">DUF4240 domain-containing protein</fullName>
    </recommendedName>
</protein>
<dbReference type="InterPro" id="IPR025334">
    <property type="entry name" value="DUF4240"/>
</dbReference>
<dbReference type="EMBL" id="JAUSRF010000009">
    <property type="protein sequence ID" value="MDP9838343.1"/>
    <property type="molecule type" value="Genomic_DNA"/>
</dbReference>
<reference evidence="2 3" key="1">
    <citation type="submission" date="2023-07" db="EMBL/GenBank/DDBJ databases">
        <title>Sorghum-associated microbial communities from plants grown in Nebraska, USA.</title>
        <authorList>
            <person name="Schachtman D."/>
        </authorList>
    </citation>
    <scope>NUCLEOTIDE SEQUENCE [LARGE SCALE GENOMIC DNA]</scope>
    <source>
        <strain evidence="2 3">DS1307</strain>
    </source>
</reference>
<feature type="domain" description="DUF4240" evidence="1">
    <location>
        <begin position="16"/>
        <end position="133"/>
    </location>
</feature>
<organism evidence="2 3">
    <name type="scientific">Neorhizobium huautlense</name>
    <dbReference type="NCBI Taxonomy" id="67774"/>
    <lineage>
        <taxon>Bacteria</taxon>
        <taxon>Pseudomonadati</taxon>
        <taxon>Pseudomonadota</taxon>
        <taxon>Alphaproteobacteria</taxon>
        <taxon>Hyphomicrobiales</taxon>
        <taxon>Rhizobiaceae</taxon>
        <taxon>Rhizobium/Agrobacterium group</taxon>
        <taxon>Neorhizobium</taxon>
    </lineage>
</organism>
<comment type="caution">
    <text evidence="2">The sequence shown here is derived from an EMBL/GenBank/DDBJ whole genome shotgun (WGS) entry which is preliminary data.</text>
</comment>
<dbReference type="RefSeq" id="WP_306836136.1">
    <property type="nucleotide sequence ID" value="NZ_JAUSRF010000009.1"/>
</dbReference>
<name>A0ABT9PV51_9HYPH</name>
<dbReference type="Proteomes" id="UP001241472">
    <property type="component" value="Unassembled WGS sequence"/>
</dbReference>
<proteinExistence type="predicted"/>
<keyword evidence="3" id="KW-1185">Reference proteome</keyword>
<evidence type="ECO:0000259" key="1">
    <source>
        <dbReference type="Pfam" id="PF14024"/>
    </source>
</evidence>
<evidence type="ECO:0000313" key="3">
    <source>
        <dbReference type="Proteomes" id="UP001241472"/>
    </source>
</evidence>
<gene>
    <name evidence="2" type="ORF">J2T09_003110</name>
</gene>
<sequence length="179" mass="20217">MNLAPVRRLADAEARDWFWQIVDASSDEDEDAQIARLRGTLDALSDQDLVDFISLYWAVDSELYTMRLWAAAYVINGGASDDGFTDFRAWLIARGRLITERALADPDSLADLGVEADSASFELFGYVMYDAFKARSGDAIPAFRNDAVAREAEAPDWKFDFDDEAQMRRRLPRLSALYL</sequence>